<dbReference type="InterPro" id="IPR013783">
    <property type="entry name" value="Ig-like_fold"/>
</dbReference>
<keyword evidence="2" id="KW-1003">Cell membrane</keyword>
<evidence type="ECO:0000256" key="7">
    <source>
        <dbReference type="ARBA" id="ARBA00023157"/>
    </source>
</evidence>
<reference evidence="13" key="2">
    <citation type="submission" date="2025-08" db="UniProtKB">
        <authorList>
            <consortium name="Ensembl"/>
        </authorList>
    </citation>
    <scope>IDENTIFICATION</scope>
</reference>
<dbReference type="GO" id="GO:0009897">
    <property type="term" value="C:external side of plasma membrane"/>
    <property type="evidence" value="ECO:0007669"/>
    <property type="project" value="TreeGrafter"/>
</dbReference>
<evidence type="ECO:0000256" key="1">
    <source>
        <dbReference type="ARBA" id="ARBA00004251"/>
    </source>
</evidence>
<keyword evidence="4 11" id="KW-0732">Signal</keyword>
<dbReference type="Proteomes" id="UP000472271">
    <property type="component" value="Chromosome 19"/>
</dbReference>
<evidence type="ECO:0000256" key="9">
    <source>
        <dbReference type="ARBA" id="ARBA00023180"/>
    </source>
</evidence>
<dbReference type="Pfam" id="PF07686">
    <property type="entry name" value="V-set"/>
    <property type="match status" value="1"/>
</dbReference>
<evidence type="ECO:0000256" key="2">
    <source>
        <dbReference type="ARBA" id="ARBA00022475"/>
    </source>
</evidence>
<evidence type="ECO:0000256" key="3">
    <source>
        <dbReference type="ARBA" id="ARBA00022692"/>
    </source>
</evidence>
<evidence type="ECO:0000259" key="12">
    <source>
        <dbReference type="PROSITE" id="PS50835"/>
    </source>
</evidence>
<sequence length="231" mass="26529">MIHTGLCQGYILLFFFSVCQVTEEEGKEFVVLPFITPPESLDGVEVRWFYYKDNERKELLFYSKNSVEHHDDYRNRTEMNENPLGSGNLSLTLKDPKDTDSGKYRCYVKKNNDIITVKTVLLKVKGQYLDTVQSRDEISLWPVAYFRCLWHLVCGTSGGCGTAARGAGAYCSLFLLPVAYFQWLWYRCNCSIGKEQFTMASASYNYTDVQARHEVNVFVGYGMGVRLIMQT</sequence>
<proteinExistence type="predicted"/>
<keyword evidence="7" id="KW-1015">Disulfide bond</keyword>
<keyword evidence="6" id="KW-0472">Membrane</keyword>
<evidence type="ECO:0000256" key="8">
    <source>
        <dbReference type="ARBA" id="ARBA00023170"/>
    </source>
</evidence>
<evidence type="ECO:0000256" key="4">
    <source>
        <dbReference type="ARBA" id="ARBA00022729"/>
    </source>
</evidence>
<dbReference type="GO" id="GO:0071222">
    <property type="term" value="P:cellular response to lipopolysaccharide"/>
    <property type="evidence" value="ECO:0007669"/>
    <property type="project" value="TreeGrafter"/>
</dbReference>
<keyword evidence="9" id="KW-0325">Glycoprotein</keyword>
<dbReference type="SUPFAM" id="SSF48726">
    <property type="entry name" value="Immunoglobulin"/>
    <property type="match status" value="1"/>
</dbReference>
<dbReference type="PANTHER" id="PTHR25466:SF3">
    <property type="entry name" value="PROGRAMMED CELL DEATH 1 LIGAND 1"/>
    <property type="match status" value="1"/>
</dbReference>
<dbReference type="GO" id="GO:0042102">
    <property type="term" value="P:positive regulation of T cell proliferation"/>
    <property type="evidence" value="ECO:0007669"/>
    <property type="project" value="TreeGrafter"/>
</dbReference>
<dbReference type="GO" id="GO:0007166">
    <property type="term" value="P:cell surface receptor signaling pathway"/>
    <property type="evidence" value="ECO:0007669"/>
    <property type="project" value="TreeGrafter"/>
</dbReference>
<keyword evidence="10" id="KW-0393">Immunoglobulin domain</keyword>
<dbReference type="InterPro" id="IPR007110">
    <property type="entry name" value="Ig-like_dom"/>
</dbReference>
<dbReference type="GO" id="GO:0006955">
    <property type="term" value="P:immune response"/>
    <property type="evidence" value="ECO:0007669"/>
    <property type="project" value="TreeGrafter"/>
</dbReference>
<evidence type="ECO:0000256" key="10">
    <source>
        <dbReference type="ARBA" id="ARBA00023319"/>
    </source>
</evidence>
<protein>
    <recommendedName>
        <fullName evidence="12">Ig-like domain-containing protein</fullName>
    </recommendedName>
</protein>
<dbReference type="GO" id="GO:0031295">
    <property type="term" value="P:T cell costimulation"/>
    <property type="evidence" value="ECO:0007669"/>
    <property type="project" value="TreeGrafter"/>
</dbReference>
<dbReference type="InParanoid" id="A0A673A653"/>
<comment type="subcellular location">
    <subcellularLocation>
        <location evidence="1">Cell membrane</location>
        <topology evidence="1">Single-pass type I membrane protein</topology>
    </subcellularLocation>
</comment>
<keyword evidence="3" id="KW-0812">Transmembrane</keyword>
<dbReference type="PROSITE" id="PS50835">
    <property type="entry name" value="IG_LIKE"/>
    <property type="match status" value="1"/>
</dbReference>
<dbReference type="Ensembl" id="ENSSORT00005025749.1">
    <property type="protein sequence ID" value="ENSSORP00005025000.1"/>
    <property type="gene ID" value="ENSSORG00005012051.1"/>
</dbReference>
<evidence type="ECO:0000256" key="6">
    <source>
        <dbReference type="ARBA" id="ARBA00023136"/>
    </source>
</evidence>
<reference evidence="13" key="3">
    <citation type="submission" date="2025-09" db="UniProtKB">
        <authorList>
            <consortium name="Ensembl"/>
        </authorList>
    </citation>
    <scope>IDENTIFICATION</scope>
</reference>
<keyword evidence="14" id="KW-1185">Reference proteome</keyword>
<dbReference type="InterPro" id="IPR013106">
    <property type="entry name" value="Ig_V-set"/>
</dbReference>
<dbReference type="AlphaFoldDB" id="A0A673A653"/>
<dbReference type="GO" id="GO:0042130">
    <property type="term" value="P:negative regulation of T cell proliferation"/>
    <property type="evidence" value="ECO:0007669"/>
    <property type="project" value="TreeGrafter"/>
</dbReference>
<dbReference type="Gene3D" id="2.60.40.10">
    <property type="entry name" value="Immunoglobulins"/>
    <property type="match status" value="1"/>
</dbReference>
<dbReference type="InterPro" id="IPR036179">
    <property type="entry name" value="Ig-like_dom_sf"/>
</dbReference>
<feature type="chain" id="PRO_5025594736" description="Ig-like domain-containing protein" evidence="11">
    <location>
        <begin position="22"/>
        <end position="231"/>
    </location>
</feature>
<evidence type="ECO:0000256" key="11">
    <source>
        <dbReference type="SAM" id="SignalP"/>
    </source>
</evidence>
<keyword evidence="8" id="KW-0675">Receptor</keyword>
<dbReference type="PANTHER" id="PTHR25466">
    <property type="entry name" value="T-LYMPHOCYTE ACTIVATION ANTIGEN"/>
    <property type="match status" value="1"/>
</dbReference>
<name>A0A673A653_9TELE</name>
<keyword evidence="5" id="KW-1133">Transmembrane helix</keyword>
<organism evidence="13 14">
    <name type="scientific">Sphaeramia orbicularis</name>
    <name type="common">orbiculate cardinalfish</name>
    <dbReference type="NCBI Taxonomy" id="375764"/>
    <lineage>
        <taxon>Eukaryota</taxon>
        <taxon>Metazoa</taxon>
        <taxon>Chordata</taxon>
        <taxon>Craniata</taxon>
        <taxon>Vertebrata</taxon>
        <taxon>Euteleostomi</taxon>
        <taxon>Actinopterygii</taxon>
        <taxon>Neopterygii</taxon>
        <taxon>Teleostei</taxon>
        <taxon>Neoteleostei</taxon>
        <taxon>Acanthomorphata</taxon>
        <taxon>Gobiaria</taxon>
        <taxon>Kurtiformes</taxon>
        <taxon>Apogonoidei</taxon>
        <taxon>Apogonidae</taxon>
        <taxon>Apogoninae</taxon>
        <taxon>Sphaeramia</taxon>
    </lineage>
</organism>
<evidence type="ECO:0000313" key="13">
    <source>
        <dbReference type="Ensembl" id="ENSSORP00005025000.1"/>
    </source>
</evidence>
<feature type="domain" description="Ig-like" evidence="12">
    <location>
        <begin position="19"/>
        <end position="116"/>
    </location>
</feature>
<evidence type="ECO:0000313" key="14">
    <source>
        <dbReference type="Proteomes" id="UP000472271"/>
    </source>
</evidence>
<dbReference type="InterPro" id="IPR051713">
    <property type="entry name" value="T-cell_Activation_Regulation"/>
</dbReference>
<evidence type="ECO:0000256" key="5">
    <source>
        <dbReference type="ARBA" id="ARBA00022989"/>
    </source>
</evidence>
<feature type="signal peptide" evidence="11">
    <location>
        <begin position="1"/>
        <end position="21"/>
    </location>
</feature>
<reference evidence="13" key="1">
    <citation type="submission" date="2019-06" db="EMBL/GenBank/DDBJ databases">
        <authorList>
            <consortium name="Wellcome Sanger Institute Data Sharing"/>
        </authorList>
    </citation>
    <scope>NUCLEOTIDE SEQUENCE [LARGE SCALE GENOMIC DNA]</scope>
</reference>
<accession>A0A673A653</accession>